<dbReference type="Gene3D" id="3.55.50.30">
    <property type="match status" value="1"/>
</dbReference>
<dbReference type="SUPFAM" id="SSF56935">
    <property type="entry name" value="Porins"/>
    <property type="match status" value="1"/>
</dbReference>
<dbReference type="SMART" id="SM00965">
    <property type="entry name" value="STN"/>
    <property type="match status" value="1"/>
</dbReference>
<dbReference type="InterPro" id="IPR011662">
    <property type="entry name" value="Secretin/TonB_short_N"/>
</dbReference>
<dbReference type="InterPro" id="IPR037066">
    <property type="entry name" value="Plug_dom_sf"/>
</dbReference>
<organism evidence="15 16">
    <name type="scientific">Exilibacterium tricleocarpae</name>
    <dbReference type="NCBI Taxonomy" id="2591008"/>
    <lineage>
        <taxon>Bacteria</taxon>
        <taxon>Pseudomonadati</taxon>
        <taxon>Pseudomonadota</taxon>
        <taxon>Gammaproteobacteria</taxon>
        <taxon>Cellvibrionales</taxon>
        <taxon>Cellvibrionaceae</taxon>
        <taxon>Exilibacterium</taxon>
    </lineage>
</organism>
<keyword evidence="9 10" id="KW-0998">Cell outer membrane</keyword>
<keyword evidence="15" id="KW-0675">Receptor</keyword>
<keyword evidence="13" id="KW-0732">Signal</keyword>
<dbReference type="Pfam" id="PF07715">
    <property type="entry name" value="Plug"/>
    <property type="match status" value="1"/>
</dbReference>
<feature type="domain" description="Secretin/TonB short N-terminal" evidence="14">
    <location>
        <begin position="63"/>
        <end position="114"/>
    </location>
</feature>
<reference evidence="15 16" key="1">
    <citation type="submission" date="2019-06" db="EMBL/GenBank/DDBJ databases">
        <title>Whole genome sequence for Cellvibrionaceae sp. R142.</title>
        <authorList>
            <person name="Wang G."/>
        </authorList>
    </citation>
    <scope>NUCLEOTIDE SEQUENCE [LARGE SCALE GENOMIC DNA]</scope>
    <source>
        <strain evidence="15 16">R142</strain>
    </source>
</reference>
<feature type="compositionally biased region" description="Basic and acidic residues" evidence="12">
    <location>
        <begin position="322"/>
        <end position="335"/>
    </location>
</feature>
<keyword evidence="2 10" id="KW-0813">Transport</keyword>
<comment type="caution">
    <text evidence="15">The sequence shown here is derived from an EMBL/GenBank/DDBJ whole genome shotgun (WGS) entry which is preliminary data.</text>
</comment>
<comment type="subcellular location">
    <subcellularLocation>
        <location evidence="1 10">Cell outer membrane</location>
        <topology evidence="1 10">Multi-pass membrane protein</topology>
    </subcellularLocation>
</comment>
<sequence length="993" mass="108913">MRTPTATGIIRRFSARASITLVALFAAVCTNGVQASLSEGRHIQLEQLPLIDALIAVGKNSDISVIFPTRLLKGYYAPAVEGHYTTLELLELLLHNTGLEVRPINTHVVAITPAEYDSTAKPGMTIIEEISVIGRSITGSRIRRSDIEGSAPVDIISAPELRLAGSQTLGEFLKYVPAVSGNSTSTAISNGGNGTATVTLRGLPANNTLVLLNGKRVAFSGGLEGDAVDLNSISPAAVDRIEILKDGASAIYGSDAIAGVVNIILKREFDGLFVEQYYGESDRRDLETLTTNLTWGKVSAKGSLLFNATLYDQNGIFSRDRKVSSDADSRARGGSDQRSSAVPLGRFTLPGDQVVTLDTDADNVPLPGTEAADYRPATDEDVFNYLSQTSTISPSERQSFYLAGSYQIGEETTLEGDISYTETSSTITLAATPLFTAFEDVPIAVAADNIYNPFDVEITDARKRLLELEPRRQGNDTKTLRANFAVDGYWGDLHWNTGAYWSKTEATETLTNLVDGNRVQRALGPSAQCLGYDIDGCEPLNIFGPPGAIDEKQLAFIAVDSRSEGNTKLYGLNFNVGTTFAGTAAGPLEFAAGIDLRHESIRFLLQGRSAEDTFIGGGTFDPTIGSRNIREAYTEVQIPLVRRHPGIHSLHMELAARHSIYSDFEKSTTPKLGIRYRPTADILIRAAYSEGFRAPSLNELHRGGSQTQAFLVDPCSNPQNTRVLPGCSQLSDDTRIQYLTVFGGEVNLKPEESSNRTLGIVWTPALNPGLVMSLDYFQIKQKNVVDASGQFILNQNAYNNLFQDRVIRDENGEISRILATFINIGQREIAGFDMSWKYQWYSLDSNFMASFNASHLQKFRDQIDPSAPSSNLAGTFSDEASEGNGSLPKWKLNTGIHWSRQNLEASYTINFVSRLRETIPRTSIQRHIENWMTHDVQFSYSLPIQKGFRFTLGADNLLDKQPPFSAAAFNDNFDARTHDLKGRFWYARFSQSF</sequence>
<gene>
    <name evidence="15" type="ORF">FKG94_05380</name>
</gene>
<name>A0A545U3P9_9GAMM</name>
<evidence type="ECO:0000256" key="2">
    <source>
        <dbReference type="ARBA" id="ARBA00022448"/>
    </source>
</evidence>
<keyword evidence="6" id="KW-0408">Iron</keyword>
<proteinExistence type="inferred from homology"/>
<dbReference type="OrthoDB" id="9805434at2"/>
<dbReference type="CDD" id="cd01347">
    <property type="entry name" value="ligand_gated_channel"/>
    <property type="match status" value="1"/>
</dbReference>
<evidence type="ECO:0000256" key="10">
    <source>
        <dbReference type="PROSITE-ProRule" id="PRU01360"/>
    </source>
</evidence>
<feature type="region of interest" description="Disordered" evidence="12">
    <location>
        <begin position="322"/>
        <end position="342"/>
    </location>
</feature>
<dbReference type="InterPro" id="IPR036942">
    <property type="entry name" value="Beta-barrel_TonB_sf"/>
</dbReference>
<dbReference type="GO" id="GO:0009279">
    <property type="term" value="C:cell outer membrane"/>
    <property type="evidence" value="ECO:0007669"/>
    <property type="project" value="UniProtKB-SubCell"/>
</dbReference>
<dbReference type="PANTHER" id="PTHR47234:SF2">
    <property type="entry name" value="TONB-DEPENDENT RECEPTOR"/>
    <property type="match status" value="1"/>
</dbReference>
<dbReference type="Gene3D" id="2.40.170.20">
    <property type="entry name" value="TonB-dependent receptor, beta-barrel domain"/>
    <property type="match status" value="1"/>
</dbReference>
<dbReference type="PANTHER" id="PTHR47234">
    <property type="match status" value="1"/>
</dbReference>
<dbReference type="EMBL" id="VHSG01000006">
    <property type="protein sequence ID" value="TQV84098.1"/>
    <property type="molecule type" value="Genomic_DNA"/>
</dbReference>
<keyword evidence="8 10" id="KW-0472">Membrane</keyword>
<dbReference type="InterPro" id="IPR039426">
    <property type="entry name" value="TonB-dep_rcpt-like"/>
</dbReference>
<evidence type="ECO:0000256" key="11">
    <source>
        <dbReference type="RuleBase" id="RU003357"/>
    </source>
</evidence>
<keyword evidence="5 10" id="KW-0812">Transmembrane</keyword>
<evidence type="ECO:0000259" key="14">
    <source>
        <dbReference type="SMART" id="SM00965"/>
    </source>
</evidence>
<evidence type="ECO:0000256" key="4">
    <source>
        <dbReference type="ARBA" id="ARBA00022496"/>
    </source>
</evidence>
<evidence type="ECO:0000256" key="3">
    <source>
        <dbReference type="ARBA" id="ARBA00022452"/>
    </source>
</evidence>
<dbReference type="AlphaFoldDB" id="A0A545U3P9"/>
<dbReference type="Pfam" id="PF00593">
    <property type="entry name" value="TonB_dep_Rec_b-barrel"/>
    <property type="match status" value="1"/>
</dbReference>
<evidence type="ECO:0000256" key="5">
    <source>
        <dbReference type="ARBA" id="ARBA00022692"/>
    </source>
</evidence>
<evidence type="ECO:0000256" key="13">
    <source>
        <dbReference type="SAM" id="SignalP"/>
    </source>
</evidence>
<evidence type="ECO:0000256" key="7">
    <source>
        <dbReference type="ARBA" id="ARBA00023077"/>
    </source>
</evidence>
<evidence type="ECO:0000256" key="8">
    <source>
        <dbReference type="ARBA" id="ARBA00023136"/>
    </source>
</evidence>
<evidence type="ECO:0000313" key="16">
    <source>
        <dbReference type="Proteomes" id="UP000319732"/>
    </source>
</evidence>
<evidence type="ECO:0000313" key="15">
    <source>
        <dbReference type="EMBL" id="TQV84098.1"/>
    </source>
</evidence>
<keyword evidence="4" id="KW-0406">Ion transport</keyword>
<dbReference type="Proteomes" id="UP000319732">
    <property type="component" value="Unassembled WGS sequence"/>
</dbReference>
<dbReference type="InterPro" id="IPR012910">
    <property type="entry name" value="Plug_dom"/>
</dbReference>
<dbReference type="RefSeq" id="WP_142903178.1">
    <property type="nucleotide sequence ID" value="NZ_ML660089.1"/>
</dbReference>
<evidence type="ECO:0000256" key="12">
    <source>
        <dbReference type="SAM" id="MobiDB-lite"/>
    </source>
</evidence>
<dbReference type="PROSITE" id="PS52016">
    <property type="entry name" value="TONB_DEPENDENT_REC_3"/>
    <property type="match status" value="1"/>
</dbReference>
<keyword evidence="3 10" id="KW-1134">Transmembrane beta strand</keyword>
<keyword evidence="4" id="KW-0410">Iron transport</keyword>
<comment type="similarity">
    <text evidence="10 11">Belongs to the TonB-dependent receptor family.</text>
</comment>
<dbReference type="InterPro" id="IPR000531">
    <property type="entry name" value="Beta-barrel_TonB"/>
</dbReference>
<dbReference type="GO" id="GO:0006826">
    <property type="term" value="P:iron ion transport"/>
    <property type="evidence" value="ECO:0007669"/>
    <property type="project" value="UniProtKB-KW"/>
</dbReference>
<protein>
    <submittedName>
        <fullName evidence="15">TonB-dependent receptor</fullName>
    </submittedName>
</protein>
<dbReference type="Gene3D" id="2.170.130.10">
    <property type="entry name" value="TonB-dependent receptor, plug domain"/>
    <property type="match status" value="1"/>
</dbReference>
<feature type="chain" id="PRO_5021830547" evidence="13">
    <location>
        <begin position="36"/>
        <end position="993"/>
    </location>
</feature>
<evidence type="ECO:0000256" key="9">
    <source>
        <dbReference type="ARBA" id="ARBA00023237"/>
    </source>
</evidence>
<feature type="signal peptide" evidence="13">
    <location>
        <begin position="1"/>
        <end position="35"/>
    </location>
</feature>
<accession>A0A545U3P9</accession>
<keyword evidence="7 11" id="KW-0798">TonB box</keyword>
<evidence type="ECO:0000256" key="1">
    <source>
        <dbReference type="ARBA" id="ARBA00004571"/>
    </source>
</evidence>
<keyword evidence="16" id="KW-1185">Reference proteome</keyword>
<evidence type="ECO:0000256" key="6">
    <source>
        <dbReference type="ARBA" id="ARBA00023004"/>
    </source>
</evidence>